<feature type="region of interest" description="Disordered" evidence="1">
    <location>
        <begin position="1"/>
        <end position="56"/>
    </location>
</feature>
<reference evidence="2 3" key="1">
    <citation type="submission" date="2018-04" db="EMBL/GenBank/DDBJ databases">
        <title>The genome of golden apple snail Pomacea canaliculata provides insight into stress tolerance and invasive adaptation.</title>
        <authorList>
            <person name="Liu C."/>
            <person name="Liu B."/>
            <person name="Ren Y."/>
            <person name="Zhang Y."/>
            <person name="Wang H."/>
            <person name="Li S."/>
            <person name="Jiang F."/>
            <person name="Yin L."/>
            <person name="Zhang G."/>
            <person name="Qian W."/>
            <person name="Fan W."/>
        </authorList>
    </citation>
    <scope>NUCLEOTIDE SEQUENCE [LARGE SCALE GENOMIC DNA]</scope>
    <source>
        <strain evidence="2">SZHN2017</strain>
        <tissue evidence="2">Muscle</tissue>
    </source>
</reference>
<dbReference type="InterPro" id="IPR027417">
    <property type="entry name" value="P-loop_NTPase"/>
</dbReference>
<dbReference type="OrthoDB" id="6204401at2759"/>
<keyword evidence="3" id="KW-1185">Reference proteome</keyword>
<dbReference type="Gene3D" id="3.40.50.300">
    <property type="entry name" value="P-loop containing nucleotide triphosphate hydrolases"/>
    <property type="match status" value="1"/>
</dbReference>
<sequence length="699" mass="78246">MGQHLSRWSDDSYNNNNNSNNNNVAVVNGTSPERHGDSRRSPRGQQNKRKPHVVTDDDLVRATHDCLKLINTWFPERCSRTYFMPPVHMNTVKYKTWLGGEGTAHARGLDVQAVQGTMESDWRDDEVMQRTLHCLRRLGDFLKEPMVVILQMDQDNYLNKPRYSALTSKYPRPSELTEKLRRGDFDLLFVHLRYGLIVAEMKSVGWRPGQQQDDATVAKKLELAIKQLKKSKEVLQHLVSDLRPQPAIRRCLVLPNVSSQRLTQLLDTNPILSQELRTCFGASSVTDAVSLCLCSDLMTSREQPADVTDAILQRMQKWWNRLVTSQGIGGEGTPEIYDYLLASSNPCVYLTGPPGTGKTLILVLRTVLWARQGHVVHVASTGSFSEAATQLIFHQATKTLEDIDKEAVANVQLLLNGNKREIESVVTSLTESCQNGQLYVIADEADGMFTEFFTKLKNNVSDLHVWAASYHHQHRPPNMDEERLTVSLRCPPAVMRRVETAVSFTNNAIYRFNTTLDPENIRPPVTDGPPELLLSHLDHSEQFAMNCEQCGLDIGHCLLEKLAVGQKQRVATIKAPPALQYRDIMVIPDWYQNVEDLHDEERLPSGEVTKEASGIVRGLRKMGLPVMVVTSGDQEAIQDVVRSLSDVVAVVGWGVVNGLERKVVVSVGEGREMSDGSVSGVLHGASRCTAQLIYVKCPE</sequence>
<organism evidence="2 3">
    <name type="scientific">Pomacea canaliculata</name>
    <name type="common">Golden apple snail</name>
    <dbReference type="NCBI Taxonomy" id="400727"/>
    <lineage>
        <taxon>Eukaryota</taxon>
        <taxon>Metazoa</taxon>
        <taxon>Spiralia</taxon>
        <taxon>Lophotrochozoa</taxon>
        <taxon>Mollusca</taxon>
        <taxon>Gastropoda</taxon>
        <taxon>Caenogastropoda</taxon>
        <taxon>Architaenioglossa</taxon>
        <taxon>Ampullarioidea</taxon>
        <taxon>Ampullariidae</taxon>
        <taxon>Pomacea</taxon>
    </lineage>
</organism>
<feature type="compositionally biased region" description="Low complexity" evidence="1">
    <location>
        <begin position="14"/>
        <end position="28"/>
    </location>
</feature>
<dbReference type="EMBL" id="PZQS01000004">
    <property type="protein sequence ID" value="PVD31922.1"/>
    <property type="molecule type" value="Genomic_DNA"/>
</dbReference>
<name>A0A2T7PET1_POMCA</name>
<evidence type="ECO:0000313" key="2">
    <source>
        <dbReference type="EMBL" id="PVD31922.1"/>
    </source>
</evidence>
<dbReference type="AlphaFoldDB" id="A0A2T7PET1"/>
<protein>
    <submittedName>
        <fullName evidence="2">Uncharacterized protein</fullName>
    </submittedName>
</protein>
<accession>A0A2T7PET1</accession>
<comment type="caution">
    <text evidence="2">The sequence shown here is derived from an EMBL/GenBank/DDBJ whole genome shotgun (WGS) entry which is preliminary data.</text>
</comment>
<dbReference type="Proteomes" id="UP000245119">
    <property type="component" value="Linkage Group LG4"/>
</dbReference>
<dbReference type="SUPFAM" id="SSF52540">
    <property type="entry name" value="P-loop containing nucleoside triphosphate hydrolases"/>
    <property type="match status" value="1"/>
</dbReference>
<evidence type="ECO:0000256" key="1">
    <source>
        <dbReference type="SAM" id="MobiDB-lite"/>
    </source>
</evidence>
<gene>
    <name evidence="2" type="ORF">C0Q70_07348</name>
</gene>
<proteinExistence type="predicted"/>
<evidence type="ECO:0000313" key="3">
    <source>
        <dbReference type="Proteomes" id="UP000245119"/>
    </source>
</evidence>